<dbReference type="EMBL" id="JABRWO010000004">
    <property type="protein sequence ID" value="MBA2114431.1"/>
    <property type="molecule type" value="Genomic_DNA"/>
</dbReference>
<dbReference type="RefSeq" id="WP_207395902.1">
    <property type="nucleotide sequence ID" value="NZ_JABRWO010000004.1"/>
</dbReference>
<evidence type="ECO:0008006" key="3">
    <source>
        <dbReference type="Google" id="ProtNLM"/>
    </source>
</evidence>
<name>A0A7V8V441_9BACT</name>
<protein>
    <recommendedName>
        <fullName evidence="3">DUF2071 domain-containing protein</fullName>
    </recommendedName>
</protein>
<comment type="caution">
    <text evidence="1">The sequence shown here is derived from an EMBL/GenBank/DDBJ whole genome shotgun (WGS) entry which is preliminary data.</text>
</comment>
<dbReference type="PANTHER" id="PTHR39186:SF1">
    <property type="entry name" value="DUF2071 DOMAIN-CONTAINING PROTEIN"/>
    <property type="match status" value="1"/>
</dbReference>
<gene>
    <name evidence="1" type="ORF">HOV93_15920</name>
</gene>
<dbReference type="InterPro" id="IPR023375">
    <property type="entry name" value="ADC_dom_sf"/>
</dbReference>
<organism evidence="1 2">
    <name type="scientific">Bremerella alba</name>
    <dbReference type="NCBI Taxonomy" id="980252"/>
    <lineage>
        <taxon>Bacteria</taxon>
        <taxon>Pseudomonadati</taxon>
        <taxon>Planctomycetota</taxon>
        <taxon>Planctomycetia</taxon>
        <taxon>Pirellulales</taxon>
        <taxon>Pirellulaceae</taxon>
        <taxon>Bremerella</taxon>
    </lineage>
</organism>
<dbReference type="Gene3D" id="2.40.400.10">
    <property type="entry name" value="Acetoacetate decarboxylase-like"/>
    <property type="match status" value="1"/>
</dbReference>
<accession>A0A7V8V441</accession>
<evidence type="ECO:0000313" key="1">
    <source>
        <dbReference type="EMBL" id="MBA2114431.1"/>
    </source>
</evidence>
<dbReference type="PANTHER" id="PTHR39186">
    <property type="entry name" value="DUF2071 FAMILY PROTEIN"/>
    <property type="match status" value="1"/>
</dbReference>
<dbReference type="SUPFAM" id="SSF160104">
    <property type="entry name" value="Acetoacetate decarboxylase-like"/>
    <property type="match status" value="1"/>
</dbReference>
<dbReference type="AlphaFoldDB" id="A0A7V8V441"/>
<reference evidence="1 2" key="1">
    <citation type="submission" date="2020-05" db="EMBL/GenBank/DDBJ databases">
        <title>Bremerella alba sp. nov., a novel planctomycete isolated from the surface of the macroalga Fucus spiralis.</title>
        <authorList>
            <person name="Godinho O."/>
            <person name="Botelho R."/>
            <person name="Albuquerque L."/>
            <person name="Wiegand S."/>
            <person name="Da Costa M.S."/>
            <person name="Lobo-Da-Cunha A."/>
            <person name="Jogler C."/>
            <person name="Lage O.M."/>
        </authorList>
    </citation>
    <scope>NUCLEOTIDE SEQUENCE [LARGE SCALE GENOMIC DNA]</scope>
    <source>
        <strain evidence="1 2">FF15</strain>
    </source>
</reference>
<dbReference type="InterPro" id="IPR018644">
    <property type="entry name" value="DUF2071"/>
</dbReference>
<evidence type="ECO:0000313" key="2">
    <source>
        <dbReference type="Proteomes" id="UP000551616"/>
    </source>
</evidence>
<sequence>MIDRITPTIRPKQKVRGYQRWRSLLFLHWPVPLEVLRPLVPASLEIDCFEGVAYVGVVPFAMEGVRNARWPEWASINFLETNVRTYVYHGSRPGVYFLSLDAANRLAVWGARQFWGLPYYHATMSLARTGDEIIFETSRPCGKVRHKVSYRIGQALKASQPGSLEHFFLERYLLFLEHRGRLYSGQVHHSPYPAHEVELLDIEDSLVTASGLTIPAEPPAYAHFSPGVDVEIFGLQLVRGEP</sequence>
<dbReference type="Proteomes" id="UP000551616">
    <property type="component" value="Unassembled WGS sequence"/>
</dbReference>
<keyword evidence="2" id="KW-1185">Reference proteome</keyword>
<proteinExistence type="predicted"/>
<dbReference type="Pfam" id="PF09844">
    <property type="entry name" value="DUF2071"/>
    <property type="match status" value="1"/>
</dbReference>